<dbReference type="AlphaFoldDB" id="A0A1D2MQQ5"/>
<evidence type="ECO:0000256" key="8">
    <source>
        <dbReference type="ARBA" id="ARBA00022763"/>
    </source>
</evidence>
<dbReference type="NCBIfam" id="TIGR00589">
    <property type="entry name" value="ogt"/>
    <property type="match status" value="1"/>
</dbReference>
<dbReference type="STRING" id="48709.A0A1D2MQQ5"/>
<feature type="domain" description="Methylated-DNA-[protein]-cysteine S-methyltransferase DNA binding" evidence="13">
    <location>
        <begin position="158"/>
        <end position="238"/>
    </location>
</feature>
<accession>A0A1D2MQQ5</accession>
<dbReference type="InterPro" id="IPR014048">
    <property type="entry name" value="MethylDNA_cys_MeTrfase_DNA-bd"/>
</dbReference>
<dbReference type="PANTHER" id="PTHR46460:SF1">
    <property type="entry name" value="METHYLATED-DNA--PROTEIN-CYSTEINE METHYLTRANSFERASE"/>
    <property type="match status" value="1"/>
</dbReference>
<sequence>DCKIWSQPYLKHFVNVLISIIRTSGVWRLRFPVSNPLSVETVSRKMATNGNSCKSSATPILGMVVKTPVGEYSVQACTKGLHSMDRSRDLGFNPDLSINVLESIEDALPKAGVKKGDDDPHKILRQIAQWFHLYFSEPSKLHLTFPKSIAICAPSATEFQLKVWETLRDRVPFGETVSYGELADLVGHPKAARAVGSAMKCNPNPVLVPCHRVVRSNSELGNYNGGVEIKRWLLDHEKSSSENGKFGTNMLPKP</sequence>
<dbReference type="PANTHER" id="PTHR46460">
    <property type="entry name" value="METHYLATED-DNA--PROTEIN-CYSTEINE METHYLTRANSFERASE"/>
    <property type="match status" value="1"/>
</dbReference>
<organism evidence="14 15">
    <name type="scientific">Orchesella cincta</name>
    <name type="common">Springtail</name>
    <name type="synonym">Podura cincta</name>
    <dbReference type="NCBI Taxonomy" id="48709"/>
    <lineage>
        <taxon>Eukaryota</taxon>
        <taxon>Metazoa</taxon>
        <taxon>Ecdysozoa</taxon>
        <taxon>Arthropoda</taxon>
        <taxon>Hexapoda</taxon>
        <taxon>Collembola</taxon>
        <taxon>Entomobryomorpha</taxon>
        <taxon>Entomobryoidea</taxon>
        <taxon>Orchesellidae</taxon>
        <taxon>Orchesellinae</taxon>
        <taxon>Orchesella</taxon>
    </lineage>
</organism>
<dbReference type="EC" id="2.1.1.63" evidence="4"/>
<evidence type="ECO:0000256" key="4">
    <source>
        <dbReference type="ARBA" id="ARBA00011918"/>
    </source>
</evidence>
<evidence type="ECO:0000256" key="7">
    <source>
        <dbReference type="ARBA" id="ARBA00022679"/>
    </source>
</evidence>
<feature type="non-terminal residue" evidence="14">
    <location>
        <position position="1"/>
    </location>
</feature>
<evidence type="ECO:0000313" key="14">
    <source>
        <dbReference type="EMBL" id="ODM95449.1"/>
    </source>
</evidence>
<evidence type="ECO:0000256" key="11">
    <source>
        <dbReference type="ARBA" id="ARBA00031621"/>
    </source>
</evidence>
<evidence type="ECO:0000256" key="5">
    <source>
        <dbReference type="ARBA" id="ARBA00015377"/>
    </source>
</evidence>
<comment type="caution">
    <text evidence="14">The sequence shown here is derived from an EMBL/GenBank/DDBJ whole genome shotgun (WGS) entry which is preliminary data.</text>
</comment>
<evidence type="ECO:0000256" key="2">
    <source>
        <dbReference type="ARBA" id="ARBA00003317"/>
    </source>
</evidence>
<dbReference type="Gene3D" id="1.10.10.10">
    <property type="entry name" value="Winged helix-like DNA-binding domain superfamily/Winged helix DNA-binding domain"/>
    <property type="match status" value="1"/>
</dbReference>
<keyword evidence="8" id="KW-0227">DNA damage</keyword>
<dbReference type="SUPFAM" id="SSF46767">
    <property type="entry name" value="Methylated DNA-protein cysteine methyltransferase, C-terminal domain"/>
    <property type="match status" value="1"/>
</dbReference>
<evidence type="ECO:0000256" key="12">
    <source>
        <dbReference type="ARBA" id="ARBA00049348"/>
    </source>
</evidence>
<proteinExistence type="inferred from homology"/>
<evidence type="ECO:0000256" key="3">
    <source>
        <dbReference type="ARBA" id="ARBA00008711"/>
    </source>
</evidence>
<dbReference type="GO" id="GO:0006281">
    <property type="term" value="P:DNA repair"/>
    <property type="evidence" value="ECO:0007669"/>
    <property type="project" value="UniProtKB-KW"/>
</dbReference>
<dbReference type="GO" id="GO:0003908">
    <property type="term" value="F:methylated-DNA-[protein]-cysteine S-methyltransferase activity"/>
    <property type="evidence" value="ECO:0007669"/>
    <property type="project" value="UniProtKB-EC"/>
</dbReference>
<dbReference type="Gene3D" id="3.30.160.70">
    <property type="entry name" value="Methylated DNA-protein cysteine methyltransferase domain"/>
    <property type="match status" value="1"/>
</dbReference>
<protein>
    <recommendedName>
        <fullName evidence="5">Methylated-DNA--protein-cysteine methyltransferase</fullName>
        <ecNumber evidence="4">2.1.1.63</ecNumber>
    </recommendedName>
    <alternativeName>
        <fullName evidence="10">6-O-methylguanine-DNA methyltransferase</fullName>
    </alternativeName>
    <alternativeName>
        <fullName evidence="11">O-6-methylguanine-DNA-alkyltransferase</fullName>
    </alternativeName>
</protein>
<dbReference type="OrthoDB" id="1907495at2759"/>
<evidence type="ECO:0000313" key="15">
    <source>
        <dbReference type="Proteomes" id="UP000094527"/>
    </source>
</evidence>
<keyword evidence="6 14" id="KW-0489">Methyltransferase</keyword>
<dbReference type="Proteomes" id="UP000094527">
    <property type="component" value="Unassembled WGS sequence"/>
</dbReference>
<name>A0A1D2MQQ5_ORCCI</name>
<dbReference type="GO" id="GO:0005654">
    <property type="term" value="C:nucleoplasm"/>
    <property type="evidence" value="ECO:0007669"/>
    <property type="project" value="TreeGrafter"/>
</dbReference>
<keyword evidence="15" id="KW-1185">Reference proteome</keyword>
<dbReference type="Pfam" id="PF01035">
    <property type="entry name" value="DNA_binding_1"/>
    <property type="match status" value="1"/>
</dbReference>
<dbReference type="CDD" id="cd06445">
    <property type="entry name" value="ATase"/>
    <property type="match status" value="1"/>
</dbReference>
<evidence type="ECO:0000256" key="10">
    <source>
        <dbReference type="ARBA" id="ARBA00030795"/>
    </source>
</evidence>
<dbReference type="PROSITE" id="PS00374">
    <property type="entry name" value="MGMT"/>
    <property type="match status" value="1"/>
</dbReference>
<comment type="catalytic activity">
    <reaction evidence="1">
        <text>a 4-O-methyl-thymidine in DNA + L-cysteinyl-[protein] = a thymidine in DNA + S-methyl-L-cysteinyl-[protein]</text>
        <dbReference type="Rhea" id="RHEA:53428"/>
        <dbReference type="Rhea" id="RHEA-COMP:10131"/>
        <dbReference type="Rhea" id="RHEA-COMP:10132"/>
        <dbReference type="Rhea" id="RHEA-COMP:13555"/>
        <dbReference type="Rhea" id="RHEA-COMP:13556"/>
        <dbReference type="ChEBI" id="CHEBI:29950"/>
        <dbReference type="ChEBI" id="CHEBI:82612"/>
        <dbReference type="ChEBI" id="CHEBI:137386"/>
        <dbReference type="ChEBI" id="CHEBI:137387"/>
        <dbReference type="EC" id="2.1.1.63"/>
    </reaction>
</comment>
<keyword evidence="9" id="KW-0234">DNA repair</keyword>
<evidence type="ECO:0000256" key="1">
    <source>
        <dbReference type="ARBA" id="ARBA00001286"/>
    </source>
</evidence>
<comment type="function">
    <text evidence="2">Involved in the cellular defense against the biological effects of O6-methylguanine (O6-MeG) and O4-methylthymine (O4-MeT) in DNA. Repairs the methylated nucleobase in DNA by stoichiometrically transferring the methyl group to a cysteine residue in the enzyme. This is a suicide reaction: the enzyme is irreversibly inactivated.</text>
</comment>
<evidence type="ECO:0000256" key="9">
    <source>
        <dbReference type="ARBA" id="ARBA00023204"/>
    </source>
</evidence>
<comment type="catalytic activity">
    <reaction evidence="12">
        <text>a 6-O-methyl-2'-deoxyguanosine in DNA + L-cysteinyl-[protein] = S-methyl-L-cysteinyl-[protein] + a 2'-deoxyguanosine in DNA</text>
        <dbReference type="Rhea" id="RHEA:24000"/>
        <dbReference type="Rhea" id="RHEA-COMP:10131"/>
        <dbReference type="Rhea" id="RHEA-COMP:10132"/>
        <dbReference type="Rhea" id="RHEA-COMP:11367"/>
        <dbReference type="Rhea" id="RHEA-COMP:11368"/>
        <dbReference type="ChEBI" id="CHEBI:29950"/>
        <dbReference type="ChEBI" id="CHEBI:82612"/>
        <dbReference type="ChEBI" id="CHEBI:85445"/>
        <dbReference type="ChEBI" id="CHEBI:85448"/>
        <dbReference type="EC" id="2.1.1.63"/>
    </reaction>
</comment>
<dbReference type="GO" id="GO:0032259">
    <property type="term" value="P:methylation"/>
    <property type="evidence" value="ECO:0007669"/>
    <property type="project" value="UniProtKB-KW"/>
</dbReference>
<dbReference type="EMBL" id="LJIJ01000670">
    <property type="protein sequence ID" value="ODM95449.1"/>
    <property type="molecule type" value="Genomic_DNA"/>
</dbReference>
<comment type="similarity">
    <text evidence="3">Belongs to the MGMT family.</text>
</comment>
<evidence type="ECO:0000259" key="13">
    <source>
        <dbReference type="Pfam" id="PF01035"/>
    </source>
</evidence>
<dbReference type="FunFam" id="1.10.10.10:FF:000214">
    <property type="entry name" value="Methylated-DNA--protein-cysteine methyltransferase"/>
    <property type="match status" value="1"/>
</dbReference>
<dbReference type="InterPro" id="IPR036388">
    <property type="entry name" value="WH-like_DNA-bd_sf"/>
</dbReference>
<keyword evidence="7 14" id="KW-0808">Transferase</keyword>
<reference evidence="14 15" key="1">
    <citation type="journal article" date="2016" name="Genome Biol. Evol.">
        <title>Gene Family Evolution Reflects Adaptation to Soil Environmental Stressors in the Genome of the Collembolan Orchesella cincta.</title>
        <authorList>
            <person name="Faddeeva-Vakhrusheva A."/>
            <person name="Derks M.F."/>
            <person name="Anvar S.Y."/>
            <person name="Agamennone V."/>
            <person name="Suring W."/>
            <person name="Smit S."/>
            <person name="van Straalen N.M."/>
            <person name="Roelofs D."/>
        </authorList>
    </citation>
    <scope>NUCLEOTIDE SEQUENCE [LARGE SCALE GENOMIC DNA]</scope>
    <source>
        <tissue evidence="14">Mixed pool</tissue>
    </source>
</reference>
<dbReference type="InterPro" id="IPR036217">
    <property type="entry name" value="MethylDNA_cys_MeTrfase_DNAb"/>
</dbReference>
<dbReference type="InterPro" id="IPR001497">
    <property type="entry name" value="MethylDNA_cys_MeTrfase_AS"/>
</dbReference>
<dbReference type="OMA" id="ATPILGM"/>
<gene>
    <name evidence="14" type="ORF">Ocin01_11234</name>
</gene>
<evidence type="ECO:0000256" key="6">
    <source>
        <dbReference type="ARBA" id="ARBA00022603"/>
    </source>
</evidence>